<keyword evidence="2" id="KW-1185">Reference proteome</keyword>
<organism evidence="1 2">
    <name type="scientific">Mycena maculata</name>
    <dbReference type="NCBI Taxonomy" id="230809"/>
    <lineage>
        <taxon>Eukaryota</taxon>
        <taxon>Fungi</taxon>
        <taxon>Dikarya</taxon>
        <taxon>Basidiomycota</taxon>
        <taxon>Agaricomycotina</taxon>
        <taxon>Agaricomycetes</taxon>
        <taxon>Agaricomycetidae</taxon>
        <taxon>Agaricales</taxon>
        <taxon>Marasmiineae</taxon>
        <taxon>Mycenaceae</taxon>
        <taxon>Mycena</taxon>
    </lineage>
</organism>
<gene>
    <name evidence="1" type="ORF">DFH07DRAFT_738097</name>
</gene>
<reference evidence="1" key="1">
    <citation type="submission" date="2023-03" db="EMBL/GenBank/DDBJ databases">
        <title>Massive genome expansion in bonnet fungi (Mycena s.s.) driven by repeated elements and novel gene families across ecological guilds.</title>
        <authorList>
            <consortium name="Lawrence Berkeley National Laboratory"/>
            <person name="Harder C.B."/>
            <person name="Miyauchi S."/>
            <person name="Viragh M."/>
            <person name="Kuo A."/>
            <person name="Thoen E."/>
            <person name="Andreopoulos B."/>
            <person name="Lu D."/>
            <person name="Skrede I."/>
            <person name="Drula E."/>
            <person name="Henrissat B."/>
            <person name="Morin E."/>
            <person name="Kohler A."/>
            <person name="Barry K."/>
            <person name="LaButti K."/>
            <person name="Morin E."/>
            <person name="Salamov A."/>
            <person name="Lipzen A."/>
            <person name="Mereny Z."/>
            <person name="Hegedus B."/>
            <person name="Baldrian P."/>
            <person name="Stursova M."/>
            <person name="Weitz H."/>
            <person name="Taylor A."/>
            <person name="Grigoriev I.V."/>
            <person name="Nagy L.G."/>
            <person name="Martin F."/>
            <person name="Kauserud H."/>
        </authorList>
    </citation>
    <scope>NUCLEOTIDE SEQUENCE</scope>
    <source>
        <strain evidence="1">CBHHK188m</strain>
    </source>
</reference>
<name>A0AAD7JLF2_9AGAR</name>
<dbReference type="Proteomes" id="UP001215280">
    <property type="component" value="Unassembled WGS sequence"/>
</dbReference>
<sequence length="187" mass="20545">MGIAQIPAPTCPPKAAQSFVSAHAAMTRVGLGCHFNALIEAWTRVEAASKFEQGVTNLPSKGRPPQVGTWIASARATRGGSQPTVSDPAAYARQWQAWWDSLQPEWRKKDADGTWSVEGYGGNGNEWGPLTQWGVNGTLSVVASLYFWGCTVHEDLDFEPRWEAAVLDATWALEGLATFFEKFNRKF</sequence>
<accession>A0AAD7JLF2</accession>
<evidence type="ECO:0000313" key="1">
    <source>
        <dbReference type="EMBL" id="KAJ7764950.1"/>
    </source>
</evidence>
<dbReference type="AlphaFoldDB" id="A0AAD7JLF2"/>
<evidence type="ECO:0000313" key="2">
    <source>
        <dbReference type="Proteomes" id="UP001215280"/>
    </source>
</evidence>
<protein>
    <submittedName>
        <fullName evidence="1">Uncharacterized protein</fullName>
    </submittedName>
</protein>
<dbReference type="EMBL" id="JARJLG010000036">
    <property type="protein sequence ID" value="KAJ7764950.1"/>
    <property type="molecule type" value="Genomic_DNA"/>
</dbReference>
<proteinExistence type="predicted"/>
<comment type="caution">
    <text evidence="1">The sequence shown here is derived from an EMBL/GenBank/DDBJ whole genome shotgun (WGS) entry which is preliminary data.</text>
</comment>